<protein>
    <recommendedName>
        <fullName evidence="4">Transmembrane protein</fullName>
    </recommendedName>
</protein>
<gene>
    <name evidence="2" type="ORF">STAIW_v1c08080</name>
</gene>
<organism evidence="2 3">
    <name type="scientific">Spiroplasma taiwanense CT-1</name>
    <dbReference type="NCBI Taxonomy" id="1276220"/>
    <lineage>
        <taxon>Bacteria</taxon>
        <taxon>Bacillati</taxon>
        <taxon>Mycoplasmatota</taxon>
        <taxon>Mollicutes</taxon>
        <taxon>Entomoplasmatales</taxon>
        <taxon>Spiroplasmataceae</taxon>
        <taxon>Spiroplasma</taxon>
    </lineage>
</organism>
<keyword evidence="1" id="KW-0472">Membrane</keyword>
<name>S5LXS4_9MOLU</name>
<evidence type="ECO:0008006" key="4">
    <source>
        <dbReference type="Google" id="ProtNLM"/>
    </source>
</evidence>
<reference evidence="2 3" key="1">
    <citation type="journal article" date="2013" name="Genome Biol. Evol.">
        <title>Comparison of metabolic capacities and inference of gene content evolution in mosquito-associated Spiroplasma diminutum and S. taiwanense.</title>
        <authorList>
            <person name="Lo W.S."/>
            <person name="Ku C."/>
            <person name="Chen L.L."/>
            <person name="Chang T.H."/>
            <person name="Kuo C.H."/>
        </authorList>
    </citation>
    <scope>NUCLEOTIDE SEQUENCE [LARGE SCALE GENOMIC DNA]</scope>
    <source>
        <strain evidence="2">CT-1</strain>
    </source>
</reference>
<dbReference type="PATRIC" id="fig|1276220.3.peg.826"/>
<evidence type="ECO:0000313" key="3">
    <source>
        <dbReference type="Proteomes" id="UP000014984"/>
    </source>
</evidence>
<feature type="transmembrane region" description="Helical" evidence="1">
    <location>
        <begin position="12"/>
        <end position="36"/>
    </location>
</feature>
<dbReference type="AlphaFoldDB" id="S5LXS4"/>
<evidence type="ECO:0000256" key="1">
    <source>
        <dbReference type="SAM" id="Phobius"/>
    </source>
</evidence>
<accession>S5LXS4</accession>
<feature type="transmembrane region" description="Helical" evidence="1">
    <location>
        <begin position="127"/>
        <end position="149"/>
    </location>
</feature>
<feature type="transmembrane region" description="Helical" evidence="1">
    <location>
        <begin position="48"/>
        <end position="70"/>
    </location>
</feature>
<keyword evidence="1" id="KW-0812">Transmembrane</keyword>
<keyword evidence="1" id="KW-1133">Transmembrane helix</keyword>
<keyword evidence="3" id="KW-1185">Reference proteome</keyword>
<feature type="transmembrane region" description="Helical" evidence="1">
    <location>
        <begin position="158"/>
        <end position="176"/>
    </location>
</feature>
<dbReference type="Proteomes" id="UP000014984">
    <property type="component" value="Chromosome"/>
</dbReference>
<evidence type="ECO:0000313" key="2">
    <source>
        <dbReference type="EMBL" id="AGR41396.1"/>
    </source>
</evidence>
<dbReference type="STRING" id="1276220.STAIW_v1c08080"/>
<proteinExistence type="predicted"/>
<dbReference type="RefSeq" id="WP_020834535.1">
    <property type="nucleotide sequence ID" value="NC_021846.1"/>
</dbReference>
<feature type="transmembrane region" description="Helical" evidence="1">
    <location>
        <begin position="90"/>
        <end position="115"/>
    </location>
</feature>
<sequence length="229" mass="27422">MVKKIKDILITRHVVSLSLLYIFLIAYLAIFLFGNINFDLVSILQKYWFNNIFFTIALLILFITFMGVLIKIKYKKFKWKSFLKLYNRRLASIFILKFLLAFAPIVLVSSTNFIINNIHYNIDNKIHFLFFFVINTSLIISLLIMLIFYKIFKNRNDFIVFEPFIFLSIEPFLFIFKKNWIDKKVKRKLKSLINSIKIFFKRIVINKIFAYTQKNILLTVRKGSKIPLI</sequence>
<dbReference type="KEGG" id="stai:STAIW_v1c08080"/>
<dbReference type="HOGENOM" id="CLU_1209193_0_0_14"/>
<dbReference type="EMBL" id="CP005074">
    <property type="protein sequence ID" value="AGR41396.1"/>
    <property type="molecule type" value="Genomic_DNA"/>
</dbReference>